<reference evidence="7" key="1">
    <citation type="submission" date="2022-11" db="EMBL/GenBank/DDBJ databases">
        <title>Hoeflea poritis sp. nov., isolated from scleractinian coral Porites lutea.</title>
        <authorList>
            <person name="Zhang G."/>
            <person name="Wei Q."/>
            <person name="Cai L."/>
        </authorList>
    </citation>
    <scope>NUCLEOTIDE SEQUENCE</scope>
    <source>
        <strain evidence="7">E7-10</strain>
    </source>
</reference>
<evidence type="ECO:0000256" key="5">
    <source>
        <dbReference type="ARBA" id="ARBA00023002"/>
    </source>
</evidence>
<dbReference type="Gene3D" id="3.90.180.10">
    <property type="entry name" value="Medium-chain alcohol dehydrogenases, catalytic domain"/>
    <property type="match status" value="1"/>
</dbReference>
<evidence type="ECO:0000313" key="8">
    <source>
        <dbReference type="Proteomes" id="UP001148313"/>
    </source>
</evidence>
<comment type="caution">
    <text evidence="7">The sequence shown here is derived from an EMBL/GenBank/DDBJ whole genome shotgun (WGS) entry which is preliminary data.</text>
</comment>
<protein>
    <submittedName>
        <fullName evidence="7">Zinc-binding dehydrogenase</fullName>
    </submittedName>
</protein>
<evidence type="ECO:0000313" key="7">
    <source>
        <dbReference type="EMBL" id="MDA4848642.1"/>
    </source>
</evidence>
<dbReference type="Proteomes" id="UP001148313">
    <property type="component" value="Unassembled WGS sequence"/>
</dbReference>
<dbReference type="PANTHER" id="PTHR43350:SF19">
    <property type="entry name" value="D-GULOSIDE 3-DEHYDROGENASE"/>
    <property type="match status" value="1"/>
</dbReference>
<dbReference type="PANTHER" id="PTHR43350">
    <property type="entry name" value="NAD-DEPENDENT ALCOHOL DEHYDROGENASE"/>
    <property type="match status" value="1"/>
</dbReference>
<accession>A0ABT4VV93</accession>
<dbReference type="SUPFAM" id="SSF51735">
    <property type="entry name" value="NAD(P)-binding Rossmann-fold domains"/>
    <property type="match status" value="1"/>
</dbReference>
<sequence>MATEIIFPAKNTFALGDYQDTPLEPDEIRGDTVATLISQGTELAWAGGDDFPIRPGYGAVFRVTHTGEAVKDIEAGELRFCMGHHRSTQQYPARFTMPVPASVDAETAVIARLMGVSMTTLMTTSARPGDQVIISGAGPVGLCAAHNFRIGGYEVSVVEPDALRRDQMRASGIESVFSAMPFDDAALAKKVRLVVDCSGHEAAVLDACNMVAQGGEVVLVGVPWRRHTDLSAHEIMHSVFFNFVQLRSGWEWELPIGSRGFVWEELLEGYNNASHSIFSGFERALRWLEEGRLDFAQLRRLVKPDDPASLYDAIGKRAIEEPLIVLDWT</sequence>
<gene>
    <name evidence="7" type="ORF">OOZ53_25020</name>
</gene>
<dbReference type="Gene3D" id="3.40.50.720">
    <property type="entry name" value="NAD(P)-binding Rossmann-like Domain"/>
    <property type="match status" value="1"/>
</dbReference>
<evidence type="ECO:0000259" key="6">
    <source>
        <dbReference type="Pfam" id="PF00107"/>
    </source>
</evidence>
<keyword evidence="4" id="KW-0862">Zinc</keyword>
<keyword evidence="5" id="KW-0560">Oxidoreductase</keyword>
<dbReference type="EMBL" id="JAPJZH010000026">
    <property type="protein sequence ID" value="MDA4848642.1"/>
    <property type="molecule type" value="Genomic_DNA"/>
</dbReference>
<organism evidence="7 8">
    <name type="scientific">Hoeflea poritis</name>
    <dbReference type="NCBI Taxonomy" id="2993659"/>
    <lineage>
        <taxon>Bacteria</taxon>
        <taxon>Pseudomonadati</taxon>
        <taxon>Pseudomonadota</taxon>
        <taxon>Alphaproteobacteria</taxon>
        <taxon>Hyphomicrobiales</taxon>
        <taxon>Rhizobiaceae</taxon>
        <taxon>Hoeflea</taxon>
    </lineage>
</organism>
<dbReference type="InterPro" id="IPR011032">
    <property type="entry name" value="GroES-like_sf"/>
</dbReference>
<evidence type="ECO:0000256" key="4">
    <source>
        <dbReference type="ARBA" id="ARBA00022833"/>
    </source>
</evidence>
<keyword evidence="3" id="KW-0479">Metal-binding</keyword>
<evidence type="ECO:0000256" key="1">
    <source>
        <dbReference type="ARBA" id="ARBA00001947"/>
    </source>
</evidence>
<evidence type="ECO:0000256" key="2">
    <source>
        <dbReference type="ARBA" id="ARBA00008072"/>
    </source>
</evidence>
<feature type="domain" description="Alcohol dehydrogenase-like C-terminal" evidence="6">
    <location>
        <begin position="139"/>
        <end position="235"/>
    </location>
</feature>
<keyword evidence="8" id="KW-1185">Reference proteome</keyword>
<comment type="similarity">
    <text evidence="2">Belongs to the zinc-containing alcohol dehydrogenase family.</text>
</comment>
<dbReference type="InterPro" id="IPR036291">
    <property type="entry name" value="NAD(P)-bd_dom_sf"/>
</dbReference>
<dbReference type="InterPro" id="IPR013149">
    <property type="entry name" value="ADH-like_C"/>
</dbReference>
<proteinExistence type="inferred from homology"/>
<comment type="cofactor">
    <cofactor evidence="1">
        <name>Zn(2+)</name>
        <dbReference type="ChEBI" id="CHEBI:29105"/>
    </cofactor>
</comment>
<name>A0ABT4VV93_9HYPH</name>
<dbReference type="Pfam" id="PF00107">
    <property type="entry name" value="ADH_zinc_N"/>
    <property type="match status" value="1"/>
</dbReference>
<dbReference type="RefSeq" id="WP_271092516.1">
    <property type="nucleotide sequence ID" value="NZ_JAPJZH010000026.1"/>
</dbReference>
<dbReference type="SUPFAM" id="SSF50129">
    <property type="entry name" value="GroES-like"/>
    <property type="match status" value="1"/>
</dbReference>
<evidence type="ECO:0000256" key="3">
    <source>
        <dbReference type="ARBA" id="ARBA00022723"/>
    </source>
</evidence>